<evidence type="ECO:0000256" key="7">
    <source>
        <dbReference type="ARBA" id="ARBA00048220"/>
    </source>
</evidence>
<keyword evidence="5" id="KW-0863">Zinc-finger</keyword>
<dbReference type="PROSITE" id="PS51160">
    <property type="entry name" value="ACYLPHOSPHATASE_3"/>
    <property type="match status" value="1"/>
</dbReference>
<dbReference type="InterPro" id="IPR017968">
    <property type="entry name" value="Acylphosphatase_CS"/>
</dbReference>
<feature type="active site" evidence="9">
    <location>
        <position position="18"/>
    </location>
</feature>
<evidence type="ECO:0000256" key="1">
    <source>
        <dbReference type="ARBA" id="ARBA00004711"/>
    </source>
</evidence>
<dbReference type="Pfam" id="PF22521">
    <property type="entry name" value="HypF_C_2"/>
    <property type="match status" value="1"/>
</dbReference>
<dbReference type="SUPFAM" id="SSF53067">
    <property type="entry name" value="Actin-like ATPase domain"/>
    <property type="match status" value="1"/>
</dbReference>
<comment type="catalytic activity">
    <reaction evidence="9">
        <text>an acyl phosphate + H2O = a carboxylate + phosphate + H(+)</text>
        <dbReference type="Rhea" id="RHEA:14965"/>
        <dbReference type="ChEBI" id="CHEBI:15377"/>
        <dbReference type="ChEBI" id="CHEBI:15378"/>
        <dbReference type="ChEBI" id="CHEBI:29067"/>
        <dbReference type="ChEBI" id="CHEBI:43474"/>
        <dbReference type="ChEBI" id="CHEBI:59918"/>
        <dbReference type="EC" id="3.6.1.7"/>
    </reaction>
</comment>
<dbReference type="Pfam" id="PF00708">
    <property type="entry name" value="Acylphosphatase"/>
    <property type="match status" value="1"/>
</dbReference>
<feature type="domain" description="Acylphosphatase-like" evidence="10">
    <location>
        <begin position="3"/>
        <end position="90"/>
    </location>
</feature>
<dbReference type="GO" id="GO:0016743">
    <property type="term" value="F:carboxyl- or carbamoyltransferase activity"/>
    <property type="evidence" value="ECO:0007669"/>
    <property type="project" value="UniProtKB-UniRule"/>
</dbReference>
<evidence type="ECO:0000259" key="11">
    <source>
        <dbReference type="PROSITE" id="PS51163"/>
    </source>
</evidence>
<feature type="domain" description="YrdC-like" evidence="11">
    <location>
        <begin position="200"/>
        <end position="386"/>
    </location>
</feature>
<dbReference type="PANTHER" id="PTHR42959">
    <property type="entry name" value="CARBAMOYLTRANSFERASE"/>
    <property type="match status" value="1"/>
</dbReference>
<protein>
    <recommendedName>
        <fullName evidence="8">Carbamoyltransferase</fullName>
        <ecNumber evidence="8">6.2.-.-</ecNumber>
    </recommendedName>
</protein>
<dbReference type="Gene3D" id="3.30.110.120">
    <property type="match status" value="1"/>
</dbReference>
<dbReference type="Pfam" id="PF01300">
    <property type="entry name" value="Sua5_yciO_yrdC"/>
    <property type="match status" value="1"/>
</dbReference>
<dbReference type="RefSeq" id="WP_369609506.1">
    <property type="nucleotide sequence ID" value="NZ_AP031322.1"/>
</dbReference>
<comment type="similarity">
    <text evidence="2 8">Belongs to the carbamoyltransferase HypF family.</text>
</comment>
<keyword evidence="4" id="KW-0479">Metal-binding</keyword>
<dbReference type="InterPro" id="IPR041440">
    <property type="entry name" value="HypF_C"/>
</dbReference>
<dbReference type="InterPro" id="IPR036046">
    <property type="entry name" value="Acylphosphatase-like_dom_sf"/>
</dbReference>
<comment type="catalytic activity">
    <reaction evidence="7">
        <text>C-terminal L-cysteinyl-[HypE protein] + carbamoyl phosphate + ATP + H2O = C-terminal S-carboxamide-L-cysteinyl-[HypE protein] + AMP + phosphate + diphosphate + H(+)</text>
        <dbReference type="Rhea" id="RHEA:55636"/>
        <dbReference type="Rhea" id="RHEA-COMP:14247"/>
        <dbReference type="Rhea" id="RHEA-COMP:14392"/>
        <dbReference type="ChEBI" id="CHEBI:15377"/>
        <dbReference type="ChEBI" id="CHEBI:15378"/>
        <dbReference type="ChEBI" id="CHEBI:30616"/>
        <dbReference type="ChEBI" id="CHEBI:33019"/>
        <dbReference type="ChEBI" id="CHEBI:43474"/>
        <dbReference type="ChEBI" id="CHEBI:58228"/>
        <dbReference type="ChEBI" id="CHEBI:76913"/>
        <dbReference type="ChEBI" id="CHEBI:139126"/>
        <dbReference type="ChEBI" id="CHEBI:456215"/>
    </reaction>
</comment>
<dbReference type="AlphaFoldDB" id="A0AAT9GST9"/>
<keyword evidence="9" id="KW-0378">Hydrolase</keyword>
<evidence type="ECO:0000256" key="2">
    <source>
        <dbReference type="ARBA" id="ARBA00008097"/>
    </source>
</evidence>
<dbReference type="GeneID" id="92354850"/>
<evidence type="ECO:0000256" key="4">
    <source>
        <dbReference type="ARBA" id="ARBA00022723"/>
    </source>
</evidence>
<evidence type="ECO:0000313" key="12">
    <source>
        <dbReference type="EMBL" id="BFH73954.1"/>
    </source>
</evidence>
<proteinExistence type="inferred from homology"/>
<evidence type="ECO:0000259" key="10">
    <source>
        <dbReference type="PROSITE" id="PS51160"/>
    </source>
</evidence>
<evidence type="ECO:0000256" key="8">
    <source>
        <dbReference type="PIRNR" id="PIRNR006256"/>
    </source>
</evidence>
<evidence type="ECO:0000256" key="3">
    <source>
        <dbReference type="ARBA" id="ARBA00022598"/>
    </source>
</evidence>
<dbReference type="InterPro" id="IPR043129">
    <property type="entry name" value="ATPase_NBD"/>
</dbReference>
<dbReference type="Gene3D" id="3.90.870.50">
    <property type="match status" value="1"/>
</dbReference>
<dbReference type="KEGG" id="sjv:SJAV_18980"/>
<dbReference type="InterPro" id="IPR051060">
    <property type="entry name" value="Carbamoyltrans_HypF-like"/>
</dbReference>
<organism evidence="12">
    <name type="scientific">Sulfurisphaera javensis</name>
    <dbReference type="NCBI Taxonomy" id="2049879"/>
    <lineage>
        <taxon>Archaea</taxon>
        <taxon>Thermoproteota</taxon>
        <taxon>Thermoprotei</taxon>
        <taxon>Sulfolobales</taxon>
        <taxon>Sulfolobaceae</taxon>
        <taxon>Sulfurisphaera</taxon>
    </lineage>
</organism>
<keyword evidence="3" id="KW-0436">Ligase</keyword>
<dbReference type="Gene3D" id="3.30.420.40">
    <property type="match status" value="1"/>
</dbReference>
<keyword evidence="6" id="KW-0862">Zinc</keyword>
<dbReference type="InterPro" id="IPR011125">
    <property type="entry name" value="Znf_HypF"/>
</dbReference>
<dbReference type="InterPro" id="IPR001792">
    <property type="entry name" value="Acylphosphatase-like_dom"/>
</dbReference>
<comment type="pathway">
    <text evidence="1">Protein modification; [NiFe] hydrogenase maturation.</text>
</comment>
<dbReference type="InterPro" id="IPR006070">
    <property type="entry name" value="Sua5-like_dom"/>
</dbReference>
<dbReference type="Pfam" id="PF07503">
    <property type="entry name" value="zf-HYPF"/>
    <property type="match status" value="2"/>
</dbReference>
<dbReference type="PROSITE" id="PS00150">
    <property type="entry name" value="ACYLPHOSPHATASE_1"/>
    <property type="match status" value="1"/>
</dbReference>
<dbReference type="InterPro" id="IPR055128">
    <property type="entry name" value="HypF_C_2"/>
</dbReference>
<reference evidence="12" key="1">
    <citation type="submission" date="2024-03" db="EMBL/GenBank/DDBJ databases">
        <title>Complete genome sequence of Sulfurisphaera javensis strain KD-1.</title>
        <authorList>
            <person name="Sakai H."/>
            <person name="Nur N."/>
            <person name="Suwanto A."/>
            <person name="Kurosawa N."/>
        </authorList>
    </citation>
    <scope>NUCLEOTIDE SEQUENCE</scope>
    <source>
        <strain evidence="12">KD-1</strain>
    </source>
</reference>
<dbReference type="NCBIfam" id="TIGR00143">
    <property type="entry name" value="hypF"/>
    <property type="match status" value="1"/>
</dbReference>
<dbReference type="EMBL" id="AP031322">
    <property type="protein sequence ID" value="BFH73954.1"/>
    <property type="molecule type" value="Genomic_DNA"/>
</dbReference>
<dbReference type="GO" id="GO:0008270">
    <property type="term" value="F:zinc ion binding"/>
    <property type="evidence" value="ECO:0007669"/>
    <property type="project" value="UniProtKB-KW"/>
</dbReference>
<gene>
    <name evidence="12" type="primary">hypF</name>
    <name evidence="12" type="ORF">SJAV_18980</name>
</gene>
<dbReference type="PROSITE" id="PS51163">
    <property type="entry name" value="YRDC"/>
    <property type="match status" value="1"/>
</dbReference>
<dbReference type="GO" id="GO:0003725">
    <property type="term" value="F:double-stranded RNA binding"/>
    <property type="evidence" value="ECO:0007669"/>
    <property type="project" value="InterPro"/>
</dbReference>
<feature type="active site" evidence="9">
    <location>
        <position position="36"/>
    </location>
</feature>
<dbReference type="EC" id="6.2.-.-" evidence="8"/>
<dbReference type="SUPFAM" id="SSF55821">
    <property type="entry name" value="YrdC/RibB"/>
    <property type="match status" value="1"/>
</dbReference>
<evidence type="ECO:0000256" key="5">
    <source>
        <dbReference type="ARBA" id="ARBA00022771"/>
    </source>
</evidence>
<dbReference type="PANTHER" id="PTHR42959:SF1">
    <property type="entry name" value="CARBAMOYLTRANSFERASE HYPF"/>
    <property type="match status" value="1"/>
</dbReference>
<dbReference type="GO" id="GO:0051604">
    <property type="term" value="P:protein maturation"/>
    <property type="evidence" value="ECO:0007669"/>
    <property type="project" value="TreeGrafter"/>
</dbReference>
<dbReference type="PIRSF" id="PIRSF006256">
    <property type="entry name" value="CMPcnvr_hdrg_mat"/>
    <property type="match status" value="1"/>
</dbReference>
<evidence type="ECO:0000256" key="6">
    <source>
        <dbReference type="ARBA" id="ARBA00022833"/>
    </source>
</evidence>
<dbReference type="GO" id="GO:0003998">
    <property type="term" value="F:acylphosphatase activity"/>
    <property type="evidence" value="ECO:0007669"/>
    <property type="project" value="UniProtKB-EC"/>
</dbReference>
<dbReference type="SUPFAM" id="SSF54975">
    <property type="entry name" value="Acylphosphatase/BLUF domain-like"/>
    <property type="match status" value="1"/>
</dbReference>
<dbReference type="Gene3D" id="3.30.420.360">
    <property type="match status" value="1"/>
</dbReference>
<evidence type="ECO:0000256" key="9">
    <source>
        <dbReference type="PROSITE-ProRule" id="PRU00520"/>
    </source>
</evidence>
<dbReference type="InterPro" id="IPR017945">
    <property type="entry name" value="DHBP_synth_RibB-like_a/b_dom"/>
</dbReference>
<accession>A0AAT9GST9</accession>
<sequence>MEAYRIIISGIVQGVGFRPFIYRIAIKSNVKGYVKNMGGSEVEVHIEGEREEIAYFIKLLFSKLPPTAKIENIEIEESDIKLFSDFKILPSGSEIKEPSEIPPDFSVCEECMREVLNPKNRRYRYPFNSCAYCGPRFSMIYKLPYDRENTAMNDFPLCEDCKAEYYNPSDERRFDAQGISCPKCGPSLFLETIDGERLEGDPIVTTAKLLMEGYIVAIKGIGGFHISADPFNDDVVLKLRERKNRPQQPFAVMALDLPIVEKYAIISPIEKDLLLSPQRPIVLLNKKDPYELSKYISPGLDKEGFFLYYTPLHYLLLNEVKTHLLIMTSGNKHGFPMCIDENCVREKLKGIVDYVLYHNRKIVNRVDDSVVRVSAGRPILLRRSRGYAPTWIKLKRYVKEPVVTVGAELQNAGSIAFNNKVVLTQYIGDTDELETLNDLDKYLNLLISWYNIRPKVVVADKNPAYQSTYLASKLAEKFSAELIQVQHHYAHILSVAADYGYEDGVGIAIDGIGYGDDGNGWGGEIIKFSGEKYERKYHLKYVPYIGGDINAIKPRRMLALFLSTFMDWEEIKNIVKLDERELNILEKLSKKATIFTSSTGRVLDSVSAFLGVCDHRTYEGEPAMKLEAVARGGKILDLEIPIVGEEIDTTLIFKWLLENRDKPLNDLAITVQYKLGKSLVKAALKLNPERILVSGGAAVNEYILKGMIENSEGVEIITPKRVPAGDGGIALGQAYYATFI</sequence>
<dbReference type="Pfam" id="PF17788">
    <property type="entry name" value="HypF_C"/>
    <property type="match status" value="1"/>
</dbReference>
<dbReference type="GO" id="GO:0016874">
    <property type="term" value="F:ligase activity"/>
    <property type="evidence" value="ECO:0007669"/>
    <property type="project" value="UniProtKB-UniRule"/>
</dbReference>
<name>A0AAT9GST9_9CREN</name>
<dbReference type="InterPro" id="IPR004421">
    <property type="entry name" value="Carbamoyltransferase_HypF"/>
</dbReference>